<evidence type="ECO:0000313" key="4">
    <source>
        <dbReference type="EMBL" id="CAE4664144.1"/>
    </source>
</evidence>
<dbReference type="AlphaFoldDB" id="A0A7S4W9X4"/>
<feature type="region of interest" description="Disordered" evidence="3">
    <location>
        <begin position="186"/>
        <end position="214"/>
    </location>
</feature>
<gene>
    <name evidence="4" type="ORF">DBRI00130_LOCUS42227</name>
</gene>
<dbReference type="PROSITE" id="PS51375">
    <property type="entry name" value="PPR"/>
    <property type="match status" value="1"/>
</dbReference>
<feature type="compositionally biased region" description="Basic and acidic residues" evidence="3">
    <location>
        <begin position="186"/>
        <end position="199"/>
    </location>
</feature>
<evidence type="ECO:0008006" key="5">
    <source>
        <dbReference type="Google" id="ProtNLM"/>
    </source>
</evidence>
<dbReference type="Gene3D" id="1.25.40.10">
    <property type="entry name" value="Tetratricopeptide repeat domain"/>
    <property type="match status" value="1"/>
</dbReference>
<dbReference type="InterPro" id="IPR011990">
    <property type="entry name" value="TPR-like_helical_dom_sf"/>
</dbReference>
<evidence type="ECO:0000256" key="3">
    <source>
        <dbReference type="SAM" id="MobiDB-lite"/>
    </source>
</evidence>
<sequence length="228" mass="25229">MKKTHDTEGNIITTNIALKRLAKLGQSQACEGIIIGMLQEGIEPTVVSYTTAIGACAKEGSKNPELANQWLQRMRSRNVMPNFHTYNTALAACLDGKLESTVTGSKIAVEMLAAVNQELRDGLVGSAEYKSALPDTYTKYLARELMKQLRDNWRAGDINMQVAKSTIRVPLLKLVDFTKSDSAEEARKMKEKAAAKKSEDVDDTEDVEKEEEGVVYSSVSSIHRRMEV</sequence>
<feature type="compositionally biased region" description="Acidic residues" evidence="3">
    <location>
        <begin position="200"/>
        <end position="213"/>
    </location>
</feature>
<protein>
    <recommendedName>
        <fullName evidence="5">Pentacotripeptide-repeat region of PRORP domain-containing protein</fullName>
    </recommendedName>
</protein>
<organism evidence="4">
    <name type="scientific">Ditylum brightwellii</name>
    <dbReference type="NCBI Taxonomy" id="49249"/>
    <lineage>
        <taxon>Eukaryota</taxon>
        <taxon>Sar</taxon>
        <taxon>Stramenopiles</taxon>
        <taxon>Ochrophyta</taxon>
        <taxon>Bacillariophyta</taxon>
        <taxon>Mediophyceae</taxon>
        <taxon>Lithodesmiophycidae</taxon>
        <taxon>Lithodesmiales</taxon>
        <taxon>Lithodesmiaceae</taxon>
        <taxon>Ditylum</taxon>
    </lineage>
</organism>
<evidence type="ECO:0000256" key="2">
    <source>
        <dbReference type="PROSITE-ProRule" id="PRU00708"/>
    </source>
</evidence>
<dbReference type="InterPro" id="IPR002885">
    <property type="entry name" value="PPR_rpt"/>
</dbReference>
<dbReference type="PANTHER" id="PTHR47942:SF63">
    <property type="entry name" value="PENTATRICOPEPTIDE REPEAT-CONTAINING PROTEIN"/>
    <property type="match status" value="1"/>
</dbReference>
<dbReference type="EMBL" id="HBNS01058734">
    <property type="protein sequence ID" value="CAE4664144.1"/>
    <property type="molecule type" value="Transcribed_RNA"/>
</dbReference>
<dbReference type="InterPro" id="IPR051222">
    <property type="entry name" value="PPR/CCM1_RNA-binding"/>
</dbReference>
<evidence type="ECO:0000256" key="1">
    <source>
        <dbReference type="ARBA" id="ARBA00022737"/>
    </source>
</evidence>
<dbReference type="PANTHER" id="PTHR47942">
    <property type="entry name" value="TETRATRICOPEPTIDE REPEAT (TPR)-LIKE SUPERFAMILY PROTEIN-RELATED"/>
    <property type="match status" value="1"/>
</dbReference>
<accession>A0A7S4W9X4</accession>
<feature type="repeat" description="PPR" evidence="2">
    <location>
        <begin position="45"/>
        <end position="81"/>
    </location>
</feature>
<proteinExistence type="predicted"/>
<reference evidence="4" key="1">
    <citation type="submission" date="2021-01" db="EMBL/GenBank/DDBJ databases">
        <authorList>
            <person name="Corre E."/>
            <person name="Pelletier E."/>
            <person name="Niang G."/>
            <person name="Scheremetjew M."/>
            <person name="Finn R."/>
            <person name="Kale V."/>
            <person name="Holt S."/>
            <person name="Cochrane G."/>
            <person name="Meng A."/>
            <person name="Brown T."/>
            <person name="Cohen L."/>
        </authorList>
    </citation>
    <scope>NUCLEOTIDE SEQUENCE</scope>
    <source>
        <strain evidence="4">GSO104</strain>
    </source>
</reference>
<keyword evidence="1" id="KW-0677">Repeat</keyword>
<name>A0A7S4W9X4_9STRA</name>
<dbReference type="Pfam" id="PF13812">
    <property type="entry name" value="PPR_3"/>
    <property type="match status" value="2"/>
</dbReference>